<feature type="domain" description="Bacterial sugar transferase" evidence="3">
    <location>
        <begin position="7"/>
        <end position="187"/>
    </location>
</feature>
<evidence type="ECO:0000256" key="2">
    <source>
        <dbReference type="SAM" id="Phobius"/>
    </source>
</evidence>
<accession>A0A923IVJ2</accession>
<protein>
    <submittedName>
        <fullName evidence="4">Sugar transferase</fullName>
    </submittedName>
</protein>
<evidence type="ECO:0000256" key="1">
    <source>
        <dbReference type="ARBA" id="ARBA00006464"/>
    </source>
</evidence>
<proteinExistence type="inferred from homology"/>
<keyword evidence="2" id="KW-0472">Membrane</keyword>
<dbReference type="AlphaFoldDB" id="A0A923IVJ2"/>
<dbReference type="EMBL" id="WNXD01000002">
    <property type="protein sequence ID" value="MBB2145918.1"/>
    <property type="molecule type" value="Genomic_DNA"/>
</dbReference>
<dbReference type="Pfam" id="PF02397">
    <property type="entry name" value="Bac_transf"/>
    <property type="match status" value="1"/>
</dbReference>
<name>A0A923IVJ2_9SPHI</name>
<evidence type="ECO:0000259" key="3">
    <source>
        <dbReference type="Pfam" id="PF02397"/>
    </source>
</evidence>
<keyword evidence="4" id="KW-0808">Transferase</keyword>
<dbReference type="InterPro" id="IPR003362">
    <property type="entry name" value="Bact_transf"/>
</dbReference>
<reference evidence="4" key="1">
    <citation type="submission" date="2019-11" db="EMBL/GenBank/DDBJ databases">
        <title>Description of Pedobacter sp. LMG 31464T.</title>
        <authorList>
            <person name="Carlier A."/>
            <person name="Qi S."/>
            <person name="Vandamme P."/>
        </authorList>
    </citation>
    <scope>NUCLEOTIDE SEQUENCE</scope>
    <source>
        <strain evidence="4">LMG 31464</strain>
    </source>
</reference>
<keyword evidence="2" id="KW-1133">Transmembrane helix</keyword>
<feature type="transmembrane region" description="Helical" evidence="2">
    <location>
        <begin position="12"/>
        <end position="35"/>
    </location>
</feature>
<comment type="caution">
    <text evidence="4">The sequence shown here is derived from an EMBL/GenBank/DDBJ whole genome shotgun (WGS) entry which is preliminary data.</text>
</comment>
<evidence type="ECO:0000313" key="4">
    <source>
        <dbReference type="EMBL" id="MBB2145918.1"/>
    </source>
</evidence>
<dbReference type="PANTHER" id="PTHR30576">
    <property type="entry name" value="COLANIC BIOSYNTHESIS UDP-GLUCOSE LIPID CARRIER TRANSFERASE"/>
    <property type="match status" value="1"/>
</dbReference>
<keyword evidence="2" id="KW-0812">Transmembrane</keyword>
<dbReference type="Proteomes" id="UP000601055">
    <property type="component" value="Unassembled WGS sequence"/>
</dbReference>
<organism evidence="4 5">
    <name type="scientific">Pedobacter planticolens</name>
    <dbReference type="NCBI Taxonomy" id="2679964"/>
    <lineage>
        <taxon>Bacteria</taxon>
        <taxon>Pseudomonadati</taxon>
        <taxon>Bacteroidota</taxon>
        <taxon>Sphingobacteriia</taxon>
        <taxon>Sphingobacteriales</taxon>
        <taxon>Sphingobacteriaceae</taxon>
        <taxon>Pedobacter</taxon>
    </lineage>
</organism>
<dbReference type="PANTHER" id="PTHR30576:SF0">
    <property type="entry name" value="UNDECAPRENYL-PHOSPHATE N-ACETYLGALACTOSAMINYL 1-PHOSPHATE TRANSFERASE-RELATED"/>
    <property type="match status" value="1"/>
</dbReference>
<evidence type="ECO:0000313" key="5">
    <source>
        <dbReference type="Proteomes" id="UP000601055"/>
    </source>
</evidence>
<gene>
    <name evidence="4" type="ORF">GM921_10500</name>
</gene>
<keyword evidence="5" id="KW-1185">Reference proteome</keyword>
<dbReference type="RefSeq" id="WP_182922597.1">
    <property type="nucleotide sequence ID" value="NZ_WNXD01000002.1"/>
</dbReference>
<dbReference type="GO" id="GO:0016780">
    <property type="term" value="F:phosphotransferase activity, for other substituted phosphate groups"/>
    <property type="evidence" value="ECO:0007669"/>
    <property type="project" value="TreeGrafter"/>
</dbReference>
<sequence length="197" mass="22603">MLYLIVKRAIDLLVSFILILILFPVLLIIGIAIYISNPGSVIYKQIRMGKGRKVFKLLKFRSMIVNAPDIRNEDGSTFNSENDPRVTKIGRFIRKTSLDELPQLFNVFLGDMSLVGPRPDPIDAVNFYREKDFMRLTVPQGITGWAQVNGRNSISWERRRDYDLEYLQIKSILADIKILIMTFIQVLGRAGINTHDT</sequence>
<comment type="similarity">
    <text evidence="1">Belongs to the bacterial sugar transferase family.</text>
</comment>